<dbReference type="AlphaFoldDB" id="A0A0B7P144"/>
<accession>A0A0B7P144</accession>
<protein>
    <submittedName>
        <fullName evidence="1">Uncharacterized protein</fullName>
    </submittedName>
</protein>
<name>A0A0B7P144_PROFF</name>
<evidence type="ECO:0000313" key="1">
    <source>
        <dbReference type="EMBL" id="CEP27372.1"/>
    </source>
</evidence>
<organism evidence="1">
    <name type="scientific">Propionibacterium freudenreichii subsp. freudenreichii</name>
    <dbReference type="NCBI Taxonomy" id="66712"/>
    <lineage>
        <taxon>Bacteria</taxon>
        <taxon>Bacillati</taxon>
        <taxon>Actinomycetota</taxon>
        <taxon>Actinomycetes</taxon>
        <taxon>Propionibacteriales</taxon>
        <taxon>Propionibacteriaceae</taxon>
        <taxon>Propionibacterium</taxon>
    </lineage>
</organism>
<gene>
    <name evidence="1" type="ORF">PFCIRM138_01255</name>
</gene>
<proteinExistence type="predicted"/>
<dbReference type="EMBL" id="LM676436">
    <property type="protein sequence ID" value="CEP27372.1"/>
    <property type="molecule type" value="Genomic_DNA"/>
</dbReference>
<reference evidence="1" key="1">
    <citation type="submission" date="2014-08" db="EMBL/GenBank/DDBJ databases">
        <authorList>
            <person name="Falentin Helene"/>
        </authorList>
    </citation>
    <scope>NUCLEOTIDE SEQUENCE</scope>
</reference>
<sequence>MWSVGALPAFHRAQAVHLDDRRVYE</sequence>